<dbReference type="EMBL" id="RBSX01000091">
    <property type="protein sequence ID" value="RMS92134.1"/>
    <property type="molecule type" value="Genomic_DNA"/>
</dbReference>
<gene>
    <name evidence="1" type="ORF">ALP58_01132</name>
</gene>
<reference evidence="1 2" key="1">
    <citation type="submission" date="2018-08" db="EMBL/GenBank/DDBJ databases">
        <title>Recombination of ecologically and evolutionarily significant loci maintains genetic cohesion in the Pseudomonas syringae species complex.</title>
        <authorList>
            <person name="Dillon M."/>
            <person name="Thakur S."/>
            <person name="Almeida R.N.D."/>
            <person name="Weir B.S."/>
            <person name="Guttman D.S."/>
        </authorList>
    </citation>
    <scope>NUCLEOTIDE SEQUENCE [LARGE SCALE GENOMIC DNA]</scope>
    <source>
        <strain evidence="1 2">ICMP 9420</strain>
    </source>
</reference>
<evidence type="ECO:0000313" key="2">
    <source>
        <dbReference type="Proteomes" id="UP000270430"/>
    </source>
</evidence>
<dbReference type="AlphaFoldDB" id="A0A3M5H0P0"/>
<dbReference type="RefSeq" id="WP_221034365.1">
    <property type="nucleotide sequence ID" value="NZ_RBSX01000091.1"/>
</dbReference>
<evidence type="ECO:0000313" key="1">
    <source>
        <dbReference type="EMBL" id="RMS92134.1"/>
    </source>
</evidence>
<proteinExistence type="predicted"/>
<comment type="caution">
    <text evidence="1">The sequence shown here is derived from an EMBL/GenBank/DDBJ whole genome shotgun (WGS) entry which is preliminary data.</text>
</comment>
<name>A0A3M5H0P0_PSESS</name>
<sequence length="294" mass="32456">NYAACPFVGCGHSAVKAVMQTLLANYLGVGSFSRGEKVDEMPDLINLPIRHQLSALHQAITTSEPLIALTRQIDVIEEARKRWVLASQRLRLIKRAAAAIQQLTRLPQLVEYQVQGLIQLLETRTTPWLDLIYRPHYNGGPRYLGLDPARSQGVGLYAGLGAVRLQAHEIMNSSHLRACVWAFVFSLWERIRERSGALEALQLDDPQTFFDPINTENLAAAVPALVKAGMAIIITSNDNRFIAAVKDKLPRSSSAIPSWTMLQIADFFANGVFAAATNAGQFVLMQFVDDFDAG</sequence>
<organism evidence="1 2">
    <name type="scientific">Pseudomonas savastanoi</name>
    <name type="common">Pseudomonas syringae pv. savastanoi</name>
    <dbReference type="NCBI Taxonomy" id="29438"/>
    <lineage>
        <taxon>Bacteria</taxon>
        <taxon>Pseudomonadati</taxon>
        <taxon>Pseudomonadota</taxon>
        <taxon>Gammaproteobacteria</taxon>
        <taxon>Pseudomonadales</taxon>
        <taxon>Pseudomonadaceae</taxon>
        <taxon>Pseudomonas</taxon>
    </lineage>
</organism>
<dbReference type="Proteomes" id="UP000270430">
    <property type="component" value="Unassembled WGS sequence"/>
</dbReference>
<feature type="non-terminal residue" evidence="1">
    <location>
        <position position="1"/>
    </location>
</feature>
<protein>
    <submittedName>
        <fullName evidence="1">Uncharacterized protein</fullName>
    </submittedName>
</protein>
<accession>A0A3M5H0P0</accession>